<dbReference type="SMART" id="SM00283">
    <property type="entry name" value="MA"/>
    <property type="match status" value="1"/>
</dbReference>
<feature type="transmembrane region" description="Helical" evidence="3">
    <location>
        <begin position="338"/>
        <end position="364"/>
    </location>
</feature>
<keyword evidence="3" id="KW-0472">Membrane</keyword>
<evidence type="ECO:0000259" key="4">
    <source>
        <dbReference type="PROSITE" id="PS50111"/>
    </source>
</evidence>
<dbReference type="Pfam" id="PF00015">
    <property type="entry name" value="MCPsignal"/>
    <property type="match status" value="1"/>
</dbReference>
<feature type="transmembrane region" description="Helical" evidence="3">
    <location>
        <begin position="30"/>
        <end position="52"/>
    </location>
</feature>
<organism evidence="5 6">
    <name type="scientific">Borrelia anserina BA2</name>
    <dbReference type="NCBI Taxonomy" id="1313293"/>
    <lineage>
        <taxon>Bacteria</taxon>
        <taxon>Pseudomonadati</taxon>
        <taxon>Spirochaetota</taxon>
        <taxon>Spirochaetia</taxon>
        <taxon>Spirochaetales</taxon>
        <taxon>Borreliaceae</taxon>
        <taxon>Borrelia</taxon>
    </lineage>
</organism>
<dbReference type="InterPro" id="IPR004089">
    <property type="entry name" value="MCPsignal_dom"/>
</dbReference>
<gene>
    <name evidence="5" type="ORF">BAN_0055400</name>
</gene>
<dbReference type="SUPFAM" id="SSF58104">
    <property type="entry name" value="Methyl-accepting chemotaxis protein (MCP) signaling domain"/>
    <property type="match status" value="1"/>
</dbReference>
<proteinExistence type="predicted"/>
<keyword evidence="1 2" id="KW-0807">Transducer</keyword>
<dbReference type="PANTHER" id="PTHR32089">
    <property type="entry name" value="METHYL-ACCEPTING CHEMOTAXIS PROTEIN MCPB"/>
    <property type="match status" value="1"/>
</dbReference>
<name>W5SNV2_BORAN</name>
<dbReference type="EMBL" id="CP005829">
    <property type="protein sequence ID" value="AHH08570.1"/>
    <property type="molecule type" value="Genomic_DNA"/>
</dbReference>
<evidence type="ECO:0000256" key="3">
    <source>
        <dbReference type="SAM" id="Phobius"/>
    </source>
</evidence>
<dbReference type="PANTHER" id="PTHR32089:SF112">
    <property type="entry name" value="LYSOZYME-LIKE PROTEIN-RELATED"/>
    <property type="match status" value="1"/>
</dbReference>
<evidence type="ECO:0000256" key="2">
    <source>
        <dbReference type="PROSITE-ProRule" id="PRU00284"/>
    </source>
</evidence>
<dbReference type="HOGENOM" id="CLU_022705_0_0_12"/>
<dbReference type="eggNOG" id="COG0840">
    <property type="taxonomic scope" value="Bacteria"/>
</dbReference>
<evidence type="ECO:0000256" key="1">
    <source>
        <dbReference type="ARBA" id="ARBA00023224"/>
    </source>
</evidence>
<dbReference type="OrthoDB" id="349976at2"/>
<dbReference type="GO" id="GO:0007165">
    <property type="term" value="P:signal transduction"/>
    <property type="evidence" value="ECO:0007669"/>
    <property type="project" value="UniProtKB-KW"/>
</dbReference>
<sequence length="744" mass="85573">MKLYFYGFNYWRNFFMNEALVNFKLRNMSFFLYIILFIFICFGLLFLGQAYLDYKNRYLERVESDFKLFSNNLAFRIKNKYDGAVGVLKNLIKSDKVLNVLHNVSSNFIASVDSSFLDLDTSIALFLSSKGFGEVSRVLQHIPLEENSLEGIFYIPVGQNVLISNKNFSFLGINKIIEDPIYFVPAENRVVYYSTYKRVKDRLYSAVSMPVMNNSSDMLGVICFFVCFDDLFVDIANQFNSYLKFINEKYEFFMIDREFNPLLLSLDDLNISNFTENYTSSVLSKVIDRVKDNPNISKSILEHNKKSYVLNTAQIDGGEIQGIILNMDYLPLRFQSNAIFFLGFILSAYLITFYLYSGFILPFVRDFRMFLKHKKDKEDILNFDTTLEVQYKSFIFSYISAEFDVLFSKTINVLNSLKGYAQEFSKYLSEMSIPVENIDRVHNSLAVYDRIGDAFSKFEKAIMNILKDFESISIPISEHNKNILDIATKFADNANAFYAIDKNLEVFNKVVASNSTSIDSVKNKVFALNSVFESVNKNFSELLSQTNNLQSANKLLVLISAQTNMLAMNAAIEAVKAGDAGKSFAVVAEEIRKLAINSGKYSTVIKDELKMINNVISVVSSEINAVYKDFINIQDDINDNYVQNERINIILAKHVKEIEEFKDKYLSHDIKIKDAKNMCKEIFNSYFVISGKFKNLNNDLGEFEVSKISLDALEPLREYISLVDECREKVVSMKDIVEKINDEF</sequence>
<keyword evidence="3" id="KW-1133">Transmembrane helix</keyword>
<accession>W5SNV2</accession>
<dbReference type="Gene3D" id="1.10.287.950">
    <property type="entry name" value="Methyl-accepting chemotaxis protein"/>
    <property type="match status" value="1"/>
</dbReference>
<feature type="domain" description="Methyl-accepting transducer" evidence="4">
    <location>
        <begin position="447"/>
        <end position="612"/>
    </location>
</feature>
<dbReference type="GO" id="GO:0016020">
    <property type="term" value="C:membrane"/>
    <property type="evidence" value="ECO:0007669"/>
    <property type="project" value="InterPro"/>
</dbReference>
<protein>
    <submittedName>
        <fullName evidence="5">Methyl-accepting chemotaxis protein</fullName>
    </submittedName>
</protein>
<dbReference type="Proteomes" id="UP000019262">
    <property type="component" value="Chromosome"/>
</dbReference>
<evidence type="ECO:0000313" key="6">
    <source>
        <dbReference type="Proteomes" id="UP000019262"/>
    </source>
</evidence>
<dbReference type="PROSITE" id="PS50111">
    <property type="entry name" value="CHEMOTAXIS_TRANSDUC_2"/>
    <property type="match status" value="1"/>
</dbReference>
<reference evidence="5 6" key="1">
    <citation type="submission" date="2013-04" db="EMBL/GenBank/DDBJ databases">
        <title>Comparative Genomics of Relapsing Fever Spirochetes.</title>
        <authorList>
            <person name="Schwan T.G."/>
            <person name="Raffel S.J."/>
            <person name="Porcella S.F."/>
            <person name="Martens C.A."/>
            <person name="Bruno D.P."/>
            <person name="Rickefs S.M."/>
            <person name="Barbian K.B."/>
        </authorList>
    </citation>
    <scope>NUCLEOTIDE SEQUENCE [LARGE SCALE GENOMIC DNA]</scope>
    <source>
        <strain evidence="5 6">BA2</strain>
    </source>
</reference>
<evidence type="ECO:0000313" key="5">
    <source>
        <dbReference type="EMBL" id="AHH08570.1"/>
    </source>
</evidence>
<keyword evidence="3" id="KW-0812">Transmembrane</keyword>
<dbReference type="AlphaFoldDB" id="W5SNV2"/>
<dbReference type="PATRIC" id="fig|1313293.3.peg.616"/>